<accession>A0ACB5RIA8</accession>
<comment type="caution">
    <text evidence="1">The sequence shown here is derived from an EMBL/GenBank/DDBJ whole genome shotgun (WGS) entry which is preliminary data.</text>
</comment>
<sequence length="423" mass="46662">MLSTLRNAWKVPDLRKKILWTVFLVAIFRIGSNIRVPGVMTTGLTAKSGGLLQFYDLIAGGSLSKMSIFAVGVSPYINASIIVQLLTVAIPKLEQLQKEGDDGRKKIQNLTRYLSIPLSFVLAWGAYVTMSNSGNLVDTSKFGIVVILGVLTIGAMFSMWLGDRITVRGLGNGVSLLIMVNIISRLPFMARSLSQATEGEGGDIVKSALLVVGVIALLYVIVLLSLAERRVPVQYAGKAVGNKVYKGQSTHIPFSIIGTAVIAIIFAMSVMEFPRVIAQFAPTKDWAIWIMNGDYSPFNQQKWWYLVIYALLTIFFTWFYTQITFKPEEMSENMHKSAGFIPGVRPGEATTIYLEKILNRVSVFGGLFAALVAVIPVYLQNHTNFSQIGLSGTSILILVSVGMEVMRQLQSQLIMRHYDGFLK</sequence>
<protein>
    <submittedName>
        <fullName evidence="1">Protein translocase subunit SecY</fullName>
    </submittedName>
</protein>
<dbReference type="Proteomes" id="UP001058074">
    <property type="component" value="Unassembled WGS sequence"/>
</dbReference>
<gene>
    <name evidence="1" type="primary">secY</name>
    <name evidence="1" type="ORF">rsdtw13_40950</name>
</gene>
<keyword evidence="2" id="KW-1185">Reference proteome</keyword>
<evidence type="ECO:0000313" key="2">
    <source>
        <dbReference type="Proteomes" id="UP001058074"/>
    </source>
</evidence>
<name>A0ACB5RIA8_9CLOT</name>
<proteinExistence type="predicted"/>
<organism evidence="1 2">
    <name type="scientific">Inconstantimicrobium mannanitabidum</name>
    <dbReference type="NCBI Taxonomy" id="1604901"/>
    <lineage>
        <taxon>Bacteria</taxon>
        <taxon>Bacillati</taxon>
        <taxon>Bacillota</taxon>
        <taxon>Clostridia</taxon>
        <taxon>Eubacteriales</taxon>
        <taxon>Clostridiaceae</taxon>
        <taxon>Inconstantimicrobium</taxon>
    </lineage>
</organism>
<evidence type="ECO:0000313" key="1">
    <source>
        <dbReference type="EMBL" id="GKX68837.1"/>
    </source>
</evidence>
<reference evidence="1" key="1">
    <citation type="journal article" date="2025" name="Int. J. Syst. Evol. Microbiol.">
        <title>Inconstantimicrobium mannanitabidum sp. nov., a novel member of the family Clostridiaceae isolated from anoxic soil under the treatment of reductive soil disinfestation.</title>
        <authorList>
            <person name="Ueki A."/>
            <person name="Tonouchi A."/>
            <person name="Honma S."/>
            <person name="Kaku N."/>
            <person name="Ueki K."/>
        </authorList>
    </citation>
    <scope>NUCLEOTIDE SEQUENCE</scope>
    <source>
        <strain evidence="1">TW13</strain>
    </source>
</reference>
<dbReference type="EMBL" id="BROD01000001">
    <property type="protein sequence ID" value="GKX68837.1"/>
    <property type="molecule type" value="Genomic_DNA"/>
</dbReference>